<organism evidence="5 6">
    <name type="scientific">Schaalia radingae</name>
    <dbReference type="NCBI Taxonomy" id="131110"/>
    <lineage>
        <taxon>Bacteria</taxon>
        <taxon>Bacillati</taxon>
        <taxon>Actinomycetota</taxon>
        <taxon>Actinomycetes</taxon>
        <taxon>Actinomycetales</taxon>
        <taxon>Actinomycetaceae</taxon>
        <taxon>Schaalia</taxon>
    </lineage>
</organism>
<dbReference type="PROSITE" id="PS50932">
    <property type="entry name" value="HTH_LACI_2"/>
    <property type="match status" value="1"/>
</dbReference>
<dbReference type="RefSeq" id="WP_092648340.1">
    <property type="nucleotide sequence ID" value="NZ_LT629792.1"/>
</dbReference>
<accession>A0ABY0V607</accession>
<dbReference type="PANTHER" id="PTHR30146">
    <property type="entry name" value="LACI-RELATED TRANSCRIPTIONAL REPRESSOR"/>
    <property type="match status" value="1"/>
</dbReference>
<keyword evidence="1" id="KW-0805">Transcription regulation</keyword>
<dbReference type="SUPFAM" id="SSF53822">
    <property type="entry name" value="Periplasmic binding protein-like I"/>
    <property type="match status" value="1"/>
</dbReference>
<dbReference type="Pfam" id="PF00356">
    <property type="entry name" value="LacI"/>
    <property type="match status" value="1"/>
</dbReference>
<dbReference type="PROSITE" id="PS00356">
    <property type="entry name" value="HTH_LACI_1"/>
    <property type="match status" value="1"/>
</dbReference>
<dbReference type="CDD" id="cd01392">
    <property type="entry name" value="HTH_LacI"/>
    <property type="match status" value="1"/>
</dbReference>
<keyword evidence="6" id="KW-1185">Reference proteome</keyword>
<dbReference type="Gene3D" id="1.10.260.40">
    <property type="entry name" value="lambda repressor-like DNA-binding domains"/>
    <property type="match status" value="1"/>
</dbReference>
<gene>
    <name evidence="5" type="ORF">SAMN04489714_0557</name>
</gene>
<dbReference type="Proteomes" id="UP000198976">
    <property type="component" value="Chromosome I"/>
</dbReference>
<dbReference type="CDD" id="cd06267">
    <property type="entry name" value="PBP1_LacI_sugar_binding-like"/>
    <property type="match status" value="1"/>
</dbReference>
<dbReference type="InterPro" id="IPR000843">
    <property type="entry name" value="HTH_LacI"/>
</dbReference>
<evidence type="ECO:0000256" key="3">
    <source>
        <dbReference type="ARBA" id="ARBA00023163"/>
    </source>
</evidence>
<keyword evidence="3" id="KW-0804">Transcription</keyword>
<dbReference type="SUPFAM" id="SSF47413">
    <property type="entry name" value="lambda repressor-like DNA-binding domains"/>
    <property type="match status" value="1"/>
</dbReference>
<proteinExistence type="predicted"/>
<evidence type="ECO:0000313" key="6">
    <source>
        <dbReference type="Proteomes" id="UP000198976"/>
    </source>
</evidence>
<dbReference type="Gene3D" id="3.40.50.2300">
    <property type="match status" value="2"/>
</dbReference>
<protein>
    <submittedName>
        <fullName evidence="5">Transcriptional regulator, LacI family</fullName>
    </submittedName>
</protein>
<sequence>MDQKGRRRPVLADVARRAGVSQSTASRALSAKASLISTATQQRVKKAAKELGYQTNPIARSLRLSKTSVIGMIVPSISNPFFTRLVEEVEHVLYENNYYLYLSDSRRNLDTEARLLRAFESGSVDGVLIVPCHEVKSAPSIADFTSGIPLIQLDRPTTCTKFSGVGIDERQSMFSVIKHLKDSGAKTIGVVTSKETELTSMLRLKETEEACRFYDVCLPRKLIVEGEHSISGGAEAVETLLASNLFPDALVCFSDLLSVGAIKQLKDQGIGVPEDVLVTGFDDTPFAELFRPSLTTVRQPVEQMARTAVSMLLEASSSVSHYRLPGRLIRRESTLLEASYQD</sequence>
<dbReference type="InterPro" id="IPR046335">
    <property type="entry name" value="LacI/GalR-like_sensor"/>
</dbReference>
<evidence type="ECO:0000256" key="1">
    <source>
        <dbReference type="ARBA" id="ARBA00023015"/>
    </source>
</evidence>
<reference evidence="5 6" key="1">
    <citation type="submission" date="2016-10" db="EMBL/GenBank/DDBJ databases">
        <authorList>
            <person name="Varghese N."/>
            <person name="Submissions S."/>
        </authorList>
    </citation>
    <scope>NUCLEOTIDE SEQUENCE [LARGE SCALE GENOMIC DNA]</scope>
    <source>
        <strain evidence="5 6">DSM 9169</strain>
    </source>
</reference>
<evidence type="ECO:0000259" key="4">
    <source>
        <dbReference type="PROSITE" id="PS50932"/>
    </source>
</evidence>
<dbReference type="InterPro" id="IPR028082">
    <property type="entry name" value="Peripla_BP_I"/>
</dbReference>
<dbReference type="PANTHER" id="PTHR30146:SF109">
    <property type="entry name" value="HTH-TYPE TRANSCRIPTIONAL REGULATOR GALS"/>
    <property type="match status" value="1"/>
</dbReference>
<dbReference type="SMART" id="SM00354">
    <property type="entry name" value="HTH_LACI"/>
    <property type="match status" value="1"/>
</dbReference>
<dbReference type="InterPro" id="IPR010982">
    <property type="entry name" value="Lambda_DNA-bd_dom_sf"/>
</dbReference>
<evidence type="ECO:0000256" key="2">
    <source>
        <dbReference type="ARBA" id="ARBA00023125"/>
    </source>
</evidence>
<dbReference type="Pfam" id="PF13377">
    <property type="entry name" value="Peripla_BP_3"/>
    <property type="match status" value="1"/>
</dbReference>
<feature type="domain" description="HTH lacI-type" evidence="4">
    <location>
        <begin position="9"/>
        <end position="64"/>
    </location>
</feature>
<evidence type="ECO:0000313" key="5">
    <source>
        <dbReference type="EMBL" id="SDT88572.1"/>
    </source>
</evidence>
<name>A0ABY0V607_9ACTO</name>
<keyword evidence="2" id="KW-0238">DNA-binding</keyword>
<dbReference type="EMBL" id="LT629792">
    <property type="protein sequence ID" value="SDT88572.1"/>
    <property type="molecule type" value="Genomic_DNA"/>
</dbReference>